<evidence type="ECO:0000313" key="2">
    <source>
        <dbReference type="EMBL" id="GAA1227951.1"/>
    </source>
</evidence>
<evidence type="ECO:0000313" key="3">
    <source>
        <dbReference type="Proteomes" id="UP001500037"/>
    </source>
</evidence>
<evidence type="ECO:0000256" key="1">
    <source>
        <dbReference type="SAM" id="MobiDB-lite"/>
    </source>
</evidence>
<keyword evidence="3" id="KW-1185">Reference proteome</keyword>
<accession>A0ABN1VYV3</accession>
<sequence>MRRVTVNDVHTELSGRPDPPAEFTPVPRVAPGAGASAGIPGMGGTLWIVGASRSASGAERGSEVGSGGGHRVEISERGSFVSAVCSCGWFAPARRARDRARRDGAQHLAEQGGPGPQRPAAV</sequence>
<dbReference type="EMBL" id="BAAALF010000021">
    <property type="protein sequence ID" value="GAA1227951.1"/>
    <property type="molecule type" value="Genomic_DNA"/>
</dbReference>
<name>A0ABN1VYV3_9ACTN</name>
<comment type="caution">
    <text evidence="2">The sequence shown here is derived from an EMBL/GenBank/DDBJ whole genome shotgun (WGS) entry which is preliminary data.</text>
</comment>
<feature type="region of interest" description="Disordered" evidence="1">
    <location>
        <begin position="95"/>
        <end position="122"/>
    </location>
</feature>
<reference evidence="2 3" key="1">
    <citation type="journal article" date="2019" name="Int. J. Syst. Evol. Microbiol.">
        <title>The Global Catalogue of Microorganisms (GCM) 10K type strain sequencing project: providing services to taxonomists for standard genome sequencing and annotation.</title>
        <authorList>
            <consortium name="The Broad Institute Genomics Platform"/>
            <consortium name="The Broad Institute Genome Sequencing Center for Infectious Disease"/>
            <person name="Wu L."/>
            <person name="Ma J."/>
        </authorList>
    </citation>
    <scope>NUCLEOTIDE SEQUENCE [LARGE SCALE GENOMIC DNA]</scope>
    <source>
        <strain evidence="2 3">JCM 13004</strain>
    </source>
</reference>
<protein>
    <submittedName>
        <fullName evidence="2">Uncharacterized protein</fullName>
    </submittedName>
</protein>
<gene>
    <name evidence="2" type="ORF">GCM10009665_18030</name>
</gene>
<dbReference type="Proteomes" id="UP001500037">
    <property type="component" value="Unassembled WGS sequence"/>
</dbReference>
<organism evidence="2 3">
    <name type="scientific">Kitasatospora nipponensis</name>
    <dbReference type="NCBI Taxonomy" id="258049"/>
    <lineage>
        <taxon>Bacteria</taxon>
        <taxon>Bacillati</taxon>
        <taxon>Actinomycetota</taxon>
        <taxon>Actinomycetes</taxon>
        <taxon>Kitasatosporales</taxon>
        <taxon>Streptomycetaceae</taxon>
        <taxon>Kitasatospora</taxon>
    </lineage>
</organism>
<feature type="region of interest" description="Disordered" evidence="1">
    <location>
        <begin position="1"/>
        <end position="29"/>
    </location>
</feature>
<proteinExistence type="predicted"/>